<dbReference type="InterPro" id="IPR029065">
    <property type="entry name" value="Enolase_C-like"/>
</dbReference>
<sequence>MLYQFQFRTYHRKFKRPLHTSHGIWDMRSGIILKLTDEKGQIGWGEIAPLSWFGSESFDQALDFCTSLPTNISEETIFTISAELPACQFGFESALSNSFSGSASILNEAENSRYSGLLPAGKTALSALQTLWQQGFRTFKWKIGVAAIDEELQVFQQLIEAMDDLGDRAPALLRLDANGGLNYSQAETWLNTGDNLLKNPDLSVIIEFLEQPLPVSQFDKMLSLSAVYKTAIALDESVANLDRIQECYERGWRGIFVIKPAILGSPSQLRKFCEIHPIDAVFSSVFETQIGRQAALNLALELFPNSRALGFGTDDWFDDKYHSILDF</sequence>
<accession>A0ABU8YPG8</accession>
<dbReference type="Pfam" id="PF21508">
    <property type="entry name" value="MenC_N"/>
    <property type="match status" value="1"/>
</dbReference>
<organism evidence="7 8">
    <name type="scientific">Microcoleus anatoxicus PTRS2</name>
    <dbReference type="NCBI Taxonomy" id="2705321"/>
    <lineage>
        <taxon>Bacteria</taxon>
        <taxon>Bacillati</taxon>
        <taxon>Cyanobacteriota</taxon>
        <taxon>Cyanophyceae</taxon>
        <taxon>Oscillatoriophycideae</taxon>
        <taxon>Oscillatoriales</taxon>
        <taxon>Microcoleaceae</taxon>
        <taxon>Microcoleus</taxon>
        <taxon>Microcoleus anatoxicus</taxon>
    </lineage>
</organism>
<dbReference type="InterPro" id="IPR036849">
    <property type="entry name" value="Enolase-like_C_sf"/>
</dbReference>
<dbReference type="Gene3D" id="3.30.390.10">
    <property type="entry name" value="Enolase-like, N-terminal domain"/>
    <property type="match status" value="1"/>
</dbReference>
<evidence type="ECO:0000313" key="8">
    <source>
        <dbReference type="Proteomes" id="UP001384579"/>
    </source>
</evidence>
<feature type="binding site" evidence="4">
    <location>
        <position position="210"/>
    </location>
    <ligand>
        <name>Mg(2+)</name>
        <dbReference type="ChEBI" id="CHEBI:18420"/>
    </ligand>
</feature>
<comment type="catalytic activity">
    <reaction evidence="4">
        <text>(1R,6R)-6-hydroxy-2-succinyl-cyclohexa-2,4-diene-1-carboxylate = 2-succinylbenzoate + H2O</text>
        <dbReference type="Rhea" id="RHEA:10196"/>
        <dbReference type="ChEBI" id="CHEBI:15377"/>
        <dbReference type="ChEBI" id="CHEBI:18325"/>
        <dbReference type="ChEBI" id="CHEBI:58689"/>
        <dbReference type="EC" id="4.2.1.113"/>
    </reaction>
</comment>
<dbReference type="InterPro" id="IPR010196">
    <property type="entry name" value="OSB_synthase_MenC1"/>
</dbReference>
<evidence type="ECO:0000256" key="5">
    <source>
        <dbReference type="NCBIfam" id="TIGR01927"/>
    </source>
</evidence>
<dbReference type="Pfam" id="PF13378">
    <property type="entry name" value="MR_MLE_C"/>
    <property type="match status" value="1"/>
</dbReference>
<comment type="cofactor">
    <cofactor evidence="4">
        <name>a divalent metal cation</name>
        <dbReference type="ChEBI" id="CHEBI:60240"/>
    </cofactor>
</comment>
<gene>
    <name evidence="4" type="primary">menC</name>
    <name evidence="7" type="ORF">WMG39_15740</name>
</gene>
<dbReference type="HAMAP" id="MF_00470">
    <property type="entry name" value="MenC_1"/>
    <property type="match status" value="1"/>
</dbReference>
<dbReference type="Proteomes" id="UP001384579">
    <property type="component" value="Unassembled WGS sequence"/>
</dbReference>
<comment type="similarity">
    <text evidence="4">Belongs to the mandelate racemase/muconate lactonizing enzyme family. MenC type 1 subfamily.</text>
</comment>
<dbReference type="GO" id="GO:0043748">
    <property type="term" value="F:O-succinylbenzoate synthase activity"/>
    <property type="evidence" value="ECO:0007669"/>
    <property type="project" value="UniProtKB-EC"/>
</dbReference>
<dbReference type="SFLD" id="SFLDG00180">
    <property type="entry name" value="muconate_cycloisomerase"/>
    <property type="match status" value="1"/>
</dbReference>
<dbReference type="PANTHER" id="PTHR48073">
    <property type="entry name" value="O-SUCCINYLBENZOATE SYNTHASE-RELATED"/>
    <property type="match status" value="1"/>
</dbReference>
<keyword evidence="3 4" id="KW-0456">Lyase</keyword>
<keyword evidence="8" id="KW-1185">Reference proteome</keyword>
<evidence type="ECO:0000256" key="1">
    <source>
        <dbReference type="ARBA" id="ARBA00022723"/>
    </source>
</evidence>
<dbReference type="RefSeq" id="WP_340518720.1">
    <property type="nucleotide sequence ID" value="NZ_JBBLXS010000200.1"/>
</dbReference>
<dbReference type="InterPro" id="IPR029017">
    <property type="entry name" value="Enolase-like_N"/>
</dbReference>
<dbReference type="SUPFAM" id="SSF51604">
    <property type="entry name" value="Enolase C-terminal domain-like"/>
    <property type="match status" value="1"/>
</dbReference>
<name>A0ABU8YPG8_9CYAN</name>
<dbReference type="SFLD" id="SFLDS00001">
    <property type="entry name" value="Enolase"/>
    <property type="match status" value="1"/>
</dbReference>
<evidence type="ECO:0000259" key="6">
    <source>
        <dbReference type="SMART" id="SM00922"/>
    </source>
</evidence>
<comment type="caution">
    <text evidence="7">The sequence shown here is derived from an EMBL/GenBank/DDBJ whole genome shotgun (WGS) entry which is preliminary data.</text>
</comment>
<dbReference type="NCBIfam" id="TIGR01927">
    <property type="entry name" value="menC_gam_Gplu"/>
    <property type="match status" value="1"/>
</dbReference>
<reference evidence="7 8" key="1">
    <citation type="journal article" date="2020" name="Harmful Algae">
        <title>Molecular and morphological characterization of a novel dihydroanatoxin-a producing Microcoleus species (cyanobacteria) from the Russian River, California, USA.</title>
        <authorList>
            <person name="Conklin K.Y."/>
            <person name="Stancheva R."/>
            <person name="Otten T.G."/>
            <person name="Fadness R."/>
            <person name="Boyer G.L."/>
            <person name="Read B."/>
            <person name="Zhang X."/>
            <person name="Sheath R.G."/>
        </authorList>
    </citation>
    <scope>NUCLEOTIDE SEQUENCE [LARGE SCALE GENOMIC DNA]</scope>
    <source>
        <strain evidence="7 8">PTRS2</strain>
    </source>
</reference>
<comment type="pathway">
    <text evidence="4">Quinol/quinone metabolism; 1,4-dihydroxy-2-naphthoate biosynthesis; 1,4-dihydroxy-2-naphthoate from chorismate: step 4/7.</text>
</comment>
<proteinExistence type="inferred from homology"/>
<dbReference type="NCBIfam" id="NF002739">
    <property type="entry name" value="PRK02714.1"/>
    <property type="match status" value="1"/>
</dbReference>
<dbReference type="CDD" id="cd03320">
    <property type="entry name" value="OSBS"/>
    <property type="match status" value="1"/>
</dbReference>
<evidence type="ECO:0000256" key="4">
    <source>
        <dbReference type="HAMAP-Rule" id="MF_00470"/>
    </source>
</evidence>
<feature type="domain" description="Mandelate racemase/muconate lactonizing enzyme C-terminal" evidence="6">
    <location>
        <begin position="120"/>
        <end position="231"/>
    </location>
</feature>
<feature type="binding site" evidence="4">
    <location>
        <position position="235"/>
    </location>
    <ligand>
        <name>Mg(2+)</name>
        <dbReference type="ChEBI" id="CHEBI:18420"/>
    </ligand>
</feature>
<dbReference type="InterPro" id="IPR041338">
    <property type="entry name" value="OSBS_N"/>
</dbReference>
<dbReference type="Gene3D" id="3.20.20.120">
    <property type="entry name" value="Enolase-like C-terminal domain"/>
    <property type="match status" value="1"/>
</dbReference>
<feature type="active site" description="Proton acceptor" evidence="4">
    <location>
        <position position="259"/>
    </location>
</feature>
<keyword evidence="1 4" id="KW-0479">Metal-binding</keyword>
<evidence type="ECO:0000256" key="3">
    <source>
        <dbReference type="ARBA" id="ARBA00023239"/>
    </source>
</evidence>
<dbReference type="EC" id="4.2.1.113" evidence="4 5"/>
<comment type="pathway">
    <text evidence="4">Cofactor biosynthesis; phylloquinone biosynthesis.</text>
</comment>
<dbReference type="SFLD" id="SFLDF00009">
    <property type="entry name" value="o-succinylbenzoate_synthase"/>
    <property type="match status" value="1"/>
</dbReference>
<evidence type="ECO:0000256" key="2">
    <source>
        <dbReference type="ARBA" id="ARBA00022842"/>
    </source>
</evidence>
<feature type="active site" description="Proton donor" evidence="4">
    <location>
        <position position="142"/>
    </location>
</feature>
<evidence type="ECO:0000313" key="7">
    <source>
        <dbReference type="EMBL" id="MEK0186292.1"/>
    </source>
</evidence>
<protein>
    <recommendedName>
        <fullName evidence="4 5">o-succinylbenzoate synthase</fullName>
        <shortName evidence="4">OSB synthase</shortName>
        <shortName evidence="4">OSBS</shortName>
        <ecNumber evidence="4 5">4.2.1.113</ecNumber>
    </recommendedName>
    <alternativeName>
        <fullName evidence="4">4-(2'-carboxyphenyl)-4-oxybutyric acid synthase</fullName>
    </alternativeName>
    <alternativeName>
        <fullName evidence="4">o-succinylbenzoic acid synthase</fullName>
    </alternativeName>
</protein>
<dbReference type="EMBL" id="JBBLXS010000200">
    <property type="protein sequence ID" value="MEK0186292.1"/>
    <property type="molecule type" value="Genomic_DNA"/>
</dbReference>
<dbReference type="InterPro" id="IPR013342">
    <property type="entry name" value="Mandelate_racemase_C"/>
</dbReference>
<dbReference type="PANTHER" id="PTHR48073:SF2">
    <property type="entry name" value="O-SUCCINYLBENZOATE SYNTHASE"/>
    <property type="match status" value="1"/>
</dbReference>
<comment type="function">
    <text evidence="4">Converts 2-succinyl-6-hydroxy-2,4-cyclohexadiene-1-carboxylate (SHCHC) to 2-succinylbenzoate (OSB).</text>
</comment>
<dbReference type="SMART" id="SM00922">
    <property type="entry name" value="MR_MLE"/>
    <property type="match status" value="1"/>
</dbReference>
<keyword evidence="2 4" id="KW-0460">Magnesium</keyword>
<feature type="binding site" evidence="4">
    <location>
        <position position="176"/>
    </location>
    <ligand>
        <name>Mg(2+)</name>
        <dbReference type="ChEBI" id="CHEBI:18420"/>
    </ligand>
</feature>
<dbReference type="SUPFAM" id="SSF54826">
    <property type="entry name" value="Enolase N-terminal domain-like"/>
    <property type="match status" value="1"/>
</dbReference>